<evidence type="ECO:0000256" key="1">
    <source>
        <dbReference type="SAM" id="Phobius"/>
    </source>
</evidence>
<comment type="caution">
    <text evidence="2">The sequence shown here is derived from an EMBL/GenBank/DDBJ whole genome shotgun (WGS) entry which is preliminary data.</text>
</comment>
<evidence type="ECO:0000313" key="2">
    <source>
        <dbReference type="EMBL" id="KLU63735.1"/>
    </source>
</evidence>
<proteinExistence type="predicted"/>
<feature type="transmembrane region" description="Helical" evidence="1">
    <location>
        <begin position="61"/>
        <end position="77"/>
    </location>
</feature>
<sequence length="139" mass="15892">MSYSYKDGGCMEINNNKPIWHSLITGFTLYIILSFFINAINIAFIFLNFFHPFFSPAFSKYYLVLSLIPLTLINNFHSLTDNAMFIVVSITAIFADGLFGTLLSFFAIKVLKTDKLKTFLLITFPFYWLTAVSAFSISF</sequence>
<evidence type="ECO:0000313" key="3">
    <source>
        <dbReference type="Proteomes" id="UP000036356"/>
    </source>
</evidence>
<dbReference type="AlphaFoldDB" id="A0A0J1FJW5"/>
<reference evidence="2 3" key="1">
    <citation type="submission" date="2015-06" db="EMBL/GenBank/DDBJ databases">
        <title>Draft genome of the moderately acidophilic sulfate reducer Candidatus Desulfosporosinus acididurans strain M1.</title>
        <authorList>
            <person name="Poehlein A."/>
            <person name="Petzsch P."/>
            <person name="Johnson B.D."/>
            <person name="Schloemann M."/>
            <person name="Daniel R."/>
            <person name="Muehling M."/>
        </authorList>
    </citation>
    <scope>NUCLEOTIDE SEQUENCE [LARGE SCALE GENOMIC DNA]</scope>
    <source>
        <strain evidence="2 3">M1</strain>
    </source>
</reference>
<keyword evidence="1" id="KW-0472">Membrane</keyword>
<accession>A0A0J1FJW5</accession>
<dbReference type="EMBL" id="LDZY01000028">
    <property type="protein sequence ID" value="KLU63735.1"/>
    <property type="molecule type" value="Genomic_DNA"/>
</dbReference>
<keyword evidence="1" id="KW-0812">Transmembrane</keyword>
<organism evidence="2 3">
    <name type="scientific">Desulfosporosinus acididurans</name>
    <dbReference type="NCBI Taxonomy" id="476652"/>
    <lineage>
        <taxon>Bacteria</taxon>
        <taxon>Bacillati</taxon>
        <taxon>Bacillota</taxon>
        <taxon>Clostridia</taxon>
        <taxon>Eubacteriales</taxon>
        <taxon>Desulfitobacteriaceae</taxon>
        <taxon>Desulfosporosinus</taxon>
    </lineage>
</organism>
<keyword evidence="1" id="KW-1133">Transmembrane helix</keyword>
<keyword evidence="3" id="KW-1185">Reference proteome</keyword>
<feature type="transmembrane region" description="Helical" evidence="1">
    <location>
        <begin position="83"/>
        <end position="107"/>
    </location>
</feature>
<dbReference type="Proteomes" id="UP000036356">
    <property type="component" value="Unassembled WGS sequence"/>
</dbReference>
<dbReference type="PATRIC" id="fig|476652.3.peg.4605"/>
<feature type="transmembrane region" description="Helical" evidence="1">
    <location>
        <begin position="119"/>
        <end position="137"/>
    </location>
</feature>
<gene>
    <name evidence="2" type="ORF">DEAC_c43380</name>
</gene>
<feature type="transmembrane region" description="Helical" evidence="1">
    <location>
        <begin position="27"/>
        <end position="49"/>
    </location>
</feature>
<name>A0A0J1FJW5_9FIRM</name>
<protein>
    <submittedName>
        <fullName evidence="2">Uncharacterized protein</fullName>
    </submittedName>
</protein>